<dbReference type="AlphaFoldDB" id="A0A6J4HST2"/>
<feature type="transmembrane region" description="Helical" evidence="7">
    <location>
        <begin position="75"/>
        <end position="99"/>
    </location>
</feature>
<evidence type="ECO:0000313" key="8">
    <source>
        <dbReference type="EMBL" id="CAA9232932.1"/>
    </source>
</evidence>
<keyword evidence="3 7" id="KW-0812">Transmembrane</keyword>
<feature type="transmembrane region" description="Helical" evidence="7">
    <location>
        <begin position="48"/>
        <end position="63"/>
    </location>
</feature>
<evidence type="ECO:0008006" key="9">
    <source>
        <dbReference type="Google" id="ProtNLM"/>
    </source>
</evidence>
<feature type="transmembrane region" description="Helical" evidence="7">
    <location>
        <begin position="229"/>
        <end position="250"/>
    </location>
</feature>
<dbReference type="PANTHER" id="PTHR21716:SF4">
    <property type="entry name" value="TRANSMEMBRANE PROTEIN 245"/>
    <property type="match status" value="1"/>
</dbReference>
<keyword evidence="5 7" id="KW-0472">Membrane</keyword>
<feature type="transmembrane region" description="Helical" evidence="7">
    <location>
        <begin position="175"/>
        <end position="193"/>
    </location>
</feature>
<feature type="transmembrane region" description="Helical" evidence="7">
    <location>
        <begin position="290"/>
        <end position="307"/>
    </location>
</feature>
<reference evidence="8" key="1">
    <citation type="submission" date="2020-02" db="EMBL/GenBank/DDBJ databases">
        <authorList>
            <person name="Meier V. D."/>
        </authorList>
    </citation>
    <scope>NUCLEOTIDE SEQUENCE</scope>
    <source>
        <strain evidence="8">AVDCRST_MAG63</strain>
    </source>
</reference>
<proteinExistence type="inferred from homology"/>
<comment type="similarity">
    <text evidence="2">Belongs to the autoinducer-2 exporter (AI-2E) (TC 2.A.86) family.</text>
</comment>
<comment type="subcellular location">
    <subcellularLocation>
        <location evidence="1">Membrane</location>
        <topology evidence="1">Multi-pass membrane protein</topology>
    </subcellularLocation>
</comment>
<organism evidence="8">
    <name type="scientific">uncultured Armatimonadetes bacterium</name>
    <dbReference type="NCBI Taxonomy" id="157466"/>
    <lineage>
        <taxon>Bacteria</taxon>
        <taxon>Bacillati</taxon>
        <taxon>Armatimonadota</taxon>
        <taxon>environmental samples</taxon>
    </lineage>
</organism>
<dbReference type="GO" id="GO:0016020">
    <property type="term" value="C:membrane"/>
    <property type="evidence" value="ECO:0007669"/>
    <property type="project" value="UniProtKB-SubCell"/>
</dbReference>
<dbReference type="Pfam" id="PF01594">
    <property type="entry name" value="AI-2E_transport"/>
    <property type="match status" value="1"/>
</dbReference>
<keyword evidence="4 7" id="KW-1133">Transmembrane helix</keyword>
<feature type="transmembrane region" description="Helical" evidence="7">
    <location>
        <begin position="256"/>
        <end position="278"/>
    </location>
</feature>
<evidence type="ECO:0000256" key="2">
    <source>
        <dbReference type="ARBA" id="ARBA00009773"/>
    </source>
</evidence>
<protein>
    <recommendedName>
        <fullName evidence="9">AI-2E family transporter</fullName>
    </recommendedName>
</protein>
<sequence length="403" mass="42669">MSRMGVLAVADGYNKGMNAERFRTNVFVAVLLIALGLCLLLFRPFVPALAWAFVLAILIYPTHRRIRGRIRNTTVSAGLSTLLTIALIVIPLLLMLLAITAEGVVMVKQARALIENGAWEKWAPKTEAGVLGDVKRWVGRYVDLQHIDAEAVAKQGLSRVGTFLAGNAAGFFQRLGQSFVQVGLALVTLFFILKDGSRVLPAVKAFIPLDDEQTDTVLSRAVETMYATFYGVVLVAMLQGTLGGIAFWILGLPSPLLWGAVMTGLCIIPLAGAPIVWVPAAVLLALQGEYVRAIILALIGWLVVGTVDNITRPFIIGGRTSLHPLAVFFSILGGLLAMGGVGVFLGPVLLSVTLALLEILRLKLGVSPPGPPETAAGTGSSPEPAKTAAAKSVTAPVKPRAIS</sequence>
<evidence type="ECO:0000256" key="5">
    <source>
        <dbReference type="ARBA" id="ARBA00023136"/>
    </source>
</evidence>
<feature type="transmembrane region" description="Helical" evidence="7">
    <location>
        <begin position="24"/>
        <end position="42"/>
    </location>
</feature>
<evidence type="ECO:0000256" key="4">
    <source>
        <dbReference type="ARBA" id="ARBA00022989"/>
    </source>
</evidence>
<evidence type="ECO:0000256" key="3">
    <source>
        <dbReference type="ARBA" id="ARBA00022692"/>
    </source>
</evidence>
<dbReference type="EMBL" id="CADCTO010000143">
    <property type="protein sequence ID" value="CAA9232932.1"/>
    <property type="molecule type" value="Genomic_DNA"/>
</dbReference>
<evidence type="ECO:0000256" key="7">
    <source>
        <dbReference type="SAM" id="Phobius"/>
    </source>
</evidence>
<accession>A0A6J4HST2</accession>
<gene>
    <name evidence="8" type="ORF">AVDCRST_MAG63-1051</name>
</gene>
<feature type="region of interest" description="Disordered" evidence="6">
    <location>
        <begin position="368"/>
        <end position="403"/>
    </location>
</feature>
<dbReference type="InterPro" id="IPR002549">
    <property type="entry name" value="AI-2E-like"/>
</dbReference>
<evidence type="ECO:0000256" key="6">
    <source>
        <dbReference type="SAM" id="MobiDB-lite"/>
    </source>
</evidence>
<feature type="transmembrane region" description="Helical" evidence="7">
    <location>
        <begin position="327"/>
        <end position="357"/>
    </location>
</feature>
<evidence type="ECO:0000256" key="1">
    <source>
        <dbReference type="ARBA" id="ARBA00004141"/>
    </source>
</evidence>
<dbReference type="PANTHER" id="PTHR21716">
    <property type="entry name" value="TRANSMEMBRANE PROTEIN"/>
    <property type="match status" value="1"/>
</dbReference>
<name>A0A6J4HST2_9BACT</name>